<dbReference type="AlphaFoldDB" id="A0A016VW56"/>
<evidence type="ECO:0000313" key="1">
    <source>
        <dbReference type="EMBL" id="EYC31844.1"/>
    </source>
</evidence>
<proteinExistence type="predicted"/>
<comment type="caution">
    <text evidence="1">The sequence shown here is derived from an EMBL/GenBank/DDBJ whole genome shotgun (WGS) entry which is preliminary data.</text>
</comment>
<accession>A0A016VW56</accession>
<dbReference type="Proteomes" id="UP000024635">
    <property type="component" value="Unassembled WGS sequence"/>
</dbReference>
<name>A0A016VW56_9BILA</name>
<keyword evidence="2" id="KW-1185">Reference proteome</keyword>
<dbReference type="EMBL" id="JARK01001339">
    <property type="protein sequence ID" value="EYC31844.1"/>
    <property type="molecule type" value="Genomic_DNA"/>
</dbReference>
<protein>
    <submittedName>
        <fullName evidence="1">Uncharacterized protein</fullName>
    </submittedName>
</protein>
<dbReference type="OrthoDB" id="5805277at2759"/>
<evidence type="ECO:0000313" key="2">
    <source>
        <dbReference type="Proteomes" id="UP000024635"/>
    </source>
</evidence>
<gene>
    <name evidence="1" type="primary">Acey_s0003.g1267</name>
    <name evidence="1" type="ORF">Y032_0003g1267</name>
</gene>
<sequence>MDIQFGDDERLKFECFKRLCRQPGIPYKVGYLNRTFFETLRGDRKKIFLVSYLFAYDLGLVKEMARTLEIDEKSISSGRSGSAMYLSTTTLRT</sequence>
<reference evidence="2" key="1">
    <citation type="journal article" date="2015" name="Nat. Genet.">
        <title>The genome and transcriptome of the zoonotic hookworm Ancylostoma ceylanicum identify infection-specific gene families.</title>
        <authorList>
            <person name="Schwarz E.M."/>
            <person name="Hu Y."/>
            <person name="Antoshechkin I."/>
            <person name="Miller M.M."/>
            <person name="Sternberg P.W."/>
            <person name="Aroian R.V."/>
        </authorList>
    </citation>
    <scope>NUCLEOTIDE SEQUENCE</scope>
    <source>
        <strain evidence="2">HY135</strain>
    </source>
</reference>
<organism evidence="1 2">
    <name type="scientific">Ancylostoma ceylanicum</name>
    <dbReference type="NCBI Taxonomy" id="53326"/>
    <lineage>
        <taxon>Eukaryota</taxon>
        <taxon>Metazoa</taxon>
        <taxon>Ecdysozoa</taxon>
        <taxon>Nematoda</taxon>
        <taxon>Chromadorea</taxon>
        <taxon>Rhabditida</taxon>
        <taxon>Rhabditina</taxon>
        <taxon>Rhabditomorpha</taxon>
        <taxon>Strongyloidea</taxon>
        <taxon>Ancylostomatidae</taxon>
        <taxon>Ancylostomatinae</taxon>
        <taxon>Ancylostoma</taxon>
    </lineage>
</organism>